<protein>
    <submittedName>
        <fullName evidence="2">Uncharacterized protein</fullName>
    </submittedName>
</protein>
<dbReference type="EMBL" id="CAJVNV010000011">
    <property type="protein sequence ID" value="CAG7947635.1"/>
    <property type="molecule type" value="Genomic_DNA"/>
</dbReference>
<accession>A0A9W4MIE6</accession>
<sequence length="86" mass="9636">MSERRRQVHVQAQLAAWIHSEDQGAESRREGPQGQIALKHPHPRGLVGFRASQADWHTDTRQRGDLRQVEEGAYGQEGRRGPSTAG</sequence>
<comment type="caution">
    <text evidence="2">The sequence shown here is derived from an EMBL/GenBank/DDBJ whole genome shotgun (WGS) entry which is preliminary data.</text>
</comment>
<organism evidence="2 3">
    <name type="scientific">Penicillium nalgiovense</name>
    <dbReference type="NCBI Taxonomy" id="60175"/>
    <lineage>
        <taxon>Eukaryota</taxon>
        <taxon>Fungi</taxon>
        <taxon>Dikarya</taxon>
        <taxon>Ascomycota</taxon>
        <taxon>Pezizomycotina</taxon>
        <taxon>Eurotiomycetes</taxon>
        <taxon>Eurotiomycetidae</taxon>
        <taxon>Eurotiales</taxon>
        <taxon>Aspergillaceae</taxon>
        <taxon>Penicillium</taxon>
    </lineage>
</organism>
<feature type="compositionally biased region" description="Basic and acidic residues" evidence="1">
    <location>
        <begin position="56"/>
        <end position="70"/>
    </location>
</feature>
<reference evidence="2" key="1">
    <citation type="submission" date="2021-07" db="EMBL/GenBank/DDBJ databases">
        <authorList>
            <person name="Branca A.L. A."/>
        </authorList>
    </citation>
    <scope>NUCLEOTIDE SEQUENCE</scope>
</reference>
<dbReference type="AlphaFoldDB" id="A0A9W4MIE6"/>
<feature type="compositionally biased region" description="Basic and acidic residues" evidence="1">
    <location>
        <begin position="19"/>
        <end position="31"/>
    </location>
</feature>
<evidence type="ECO:0000313" key="3">
    <source>
        <dbReference type="Proteomes" id="UP001153461"/>
    </source>
</evidence>
<gene>
    <name evidence="2" type="ORF">PNAL_LOCUS394</name>
</gene>
<name>A0A9W4MIE6_PENNA</name>
<evidence type="ECO:0000313" key="2">
    <source>
        <dbReference type="EMBL" id="CAG7947635.1"/>
    </source>
</evidence>
<proteinExistence type="predicted"/>
<evidence type="ECO:0000256" key="1">
    <source>
        <dbReference type="SAM" id="MobiDB-lite"/>
    </source>
</evidence>
<feature type="region of interest" description="Disordered" evidence="1">
    <location>
        <begin position="18"/>
        <end position="86"/>
    </location>
</feature>
<dbReference type="Proteomes" id="UP001153461">
    <property type="component" value="Unassembled WGS sequence"/>
</dbReference>